<keyword evidence="2" id="KW-1185">Reference proteome</keyword>
<protein>
    <recommendedName>
        <fullName evidence="3">F-box domain-containing protein</fullName>
    </recommendedName>
</protein>
<sequence>DHRKYSIDCPLVNIMSEMIEDEKKNLFPILELPAELSSKILSYMGRKELAVCLQSLVLDKVHTEWNKDNKIDGMIINFPRSLGATFICSRYSEIFVYHNRKSFLLNIAHRFREVFDKCQIRRIDIQVSGIVDQSVFDRLIEHFKDIHYSFIKFTTMGNEIQSDGLIDKSKRYGIRLVPTNGNTIVIN</sequence>
<dbReference type="EMBL" id="BTSY01000006">
    <property type="protein sequence ID" value="GMT33212.1"/>
    <property type="molecule type" value="Genomic_DNA"/>
</dbReference>
<proteinExistence type="predicted"/>
<evidence type="ECO:0000313" key="1">
    <source>
        <dbReference type="EMBL" id="GMT33212.1"/>
    </source>
</evidence>
<evidence type="ECO:0000313" key="2">
    <source>
        <dbReference type="Proteomes" id="UP001432322"/>
    </source>
</evidence>
<gene>
    <name evidence="1" type="ORF">PFISCL1PPCAC_24509</name>
</gene>
<reference evidence="1" key="1">
    <citation type="submission" date="2023-10" db="EMBL/GenBank/DDBJ databases">
        <title>Genome assembly of Pristionchus species.</title>
        <authorList>
            <person name="Yoshida K."/>
            <person name="Sommer R.J."/>
        </authorList>
    </citation>
    <scope>NUCLEOTIDE SEQUENCE</scope>
    <source>
        <strain evidence="1">RS5133</strain>
    </source>
</reference>
<comment type="caution">
    <text evidence="1">The sequence shown here is derived from an EMBL/GenBank/DDBJ whole genome shotgun (WGS) entry which is preliminary data.</text>
</comment>
<name>A0AAV5WQ83_9BILA</name>
<feature type="non-terminal residue" evidence="1">
    <location>
        <position position="1"/>
    </location>
</feature>
<dbReference type="Proteomes" id="UP001432322">
    <property type="component" value="Unassembled WGS sequence"/>
</dbReference>
<accession>A0AAV5WQ83</accession>
<organism evidence="1 2">
    <name type="scientific">Pristionchus fissidentatus</name>
    <dbReference type="NCBI Taxonomy" id="1538716"/>
    <lineage>
        <taxon>Eukaryota</taxon>
        <taxon>Metazoa</taxon>
        <taxon>Ecdysozoa</taxon>
        <taxon>Nematoda</taxon>
        <taxon>Chromadorea</taxon>
        <taxon>Rhabditida</taxon>
        <taxon>Rhabditina</taxon>
        <taxon>Diplogasteromorpha</taxon>
        <taxon>Diplogasteroidea</taxon>
        <taxon>Neodiplogasteridae</taxon>
        <taxon>Pristionchus</taxon>
    </lineage>
</organism>
<evidence type="ECO:0008006" key="3">
    <source>
        <dbReference type="Google" id="ProtNLM"/>
    </source>
</evidence>
<dbReference type="AlphaFoldDB" id="A0AAV5WQ83"/>